<protein>
    <recommendedName>
        <fullName evidence="4">Secreted protein</fullName>
    </recommendedName>
</protein>
<accession>A0ABQ0LTL2</accession>
<sequence>MKLLLAFLYVASLGLLGVRIAHDSSIIAEIRFVLCAYTQGSNPPDRQSAAYPRPVRVASGHHRTTHPTPWILQWWPSRWLVNPIGTTQSCTAPIRHRQPIMPPNRLHPSIHPTRILGKRRRPDWAAYRYIFWFLVHGGRRERTDEKR</sequence>
<reference evidence="2" key="1">
    <citation type="submission" date="2014-09" db="EMBL/GenBank/DDBJ databases">
        <title>Genome sequence of the luminous mushroom Mycena chlorophos for searching fungal bioluminescence genes.</title>
        <authorList>
            <person name="Tanaka Y."/>
            <person name="Kasuga D."/>
            <person name="Oba Y."/>
            <person name="Hase S."/>
            <person name="Sato K."/>
            <person name="Oba Y."/>
            <person name="Sakakibara Y."/>
        </authorList>
    </citation>
    <scope>NUCLEOTIDE SEQUENCE</scope>
</reference>
<feature type="signal peptide" evidence="1">
    <location>
        <begin position="1"/>
        <end position="23"/>
    </location>
</feature>
<dbReference type="EMBL" id="DF848626">
    <property type="protein sequence ID" value="GAT54396.1"/>
    <property type="molecule type" value="Genomic_DNA"/>
</dbReference>
<feature type="chain" id="PRO_5045637507" description="Secreted protein" evidence="1">
    <location>
        <begin position="24"/>
        <end position="147"/>
    </location>
</feature>
<evidence type="ECO:0008006" key="4">
    <source>
        <dbReference type="Google" id="ProtNLM"/>
    </source>
</evidence>
<name>A0ABQ0LTL2_MYCCL</name>
<proteinExistence type="predicted"/>
<evidence type="ECO:0000256" key="1">
    <source>
        <dbReference type="SAM" id="SignalP"/>
    </source>
</evidence>
<organism evidence="2 3">
    <name type="scientific">Mycena chlorophos</name>
    <name type="common">Agaric fungus</name>
    <name type="synonym">Agaricus chlorophos</name>
    <dbReference type="NCBI Taxonomy" id="658473"/>
    <lineage>
        <taxon>Eukaryota</taxon>
        <taxon>Fungi</taxon>
        <taxon>Dikarya</taxon>
        <taxon>Basidiomycota</taxon>
        <taxon>Agaricomycotina</taxon>
        <taxon>Agaricomycetes</taxon>
        <taxon>Agaricomycetidae</taxon>
        <taxon>Agaricales</taxon>
        <taxon>Marasmiineae</taxon>
        <taxon>Mycenaceae</taxon>
        <taxon>Mycena</taxon>
    </lineage>
</organism>
<gene>
    <name evidence="2" type="ORF">MCHLO_11254</name>
</gene>
<dbReference type="Proteomes" id="UP000815677">
    <property type="component" value="Unassembled WGS sequence"/>
</dbReference>
<keyword evidence="1" id="KW-0732">Signal</keyword>
<evidence type="ECO:0000313" key="2">
    <source>
        <dbReference type="EMBL" id="GAT54396.1"/>
    </source>
</evidence>
<evidence type="ECO:0000313" key="3">
    <source>
        <dbReference type="Proteomes" id="UP000815677"/>
    </source>
</evidence>
<keyword evidence="3" id="KW-1185">Reference proteome</keyword>